<protein>
    <recommendedName>
        <fullName evidence="4">4-amino-4-deoxy-L-arabinose transferase-like glycosyltransferase</fullName>
    </recommendedName>
</protein>
<feature type="transmembrane region" description="Helical" evidence="1">
    <location>
        <begin position="323"/>
        <end position="340"/>
    </location>
</feature>
<proteinExistence type="predicted"/>
<feature type="transmembrane region" description="Helical" evidence="1">
    <location>
        <begin position="195"/>
        <end position="214"/>
    </location>
</feature>
<gene>
    <name evidence="2" type="ORF">FB460_1722</name>
</gene>
<feature type="transmembrane region" description="Helical" evidence="1">
    <location>
        <begin position="99"/>
        <end position="116"/>
    </location>
</feature>
<evidence type="ECO:0000313" key="2">
    <source>
        <dbReference type="EMBL" id="TQL57877.1"/>
    </source>
</evidence>
<accession>A0A542ZC42</accession>
<dbReference type="Proteomes" id="UP000316196">
    <property type="component" value="Unassembled WGS sequence"/>
</dbReference>
<evidence type="ECO:0000256" key="1">
    <source>
        <dbReference type="SAM" id="Phobius"/>
    </source>
</evidence>
<keyword evidence="1" id="KW-1133">Transmembrane helix</keyword>
<sequence>MRFSRPVPFLLVLVVTGWSVVSAGINQDARFVLGSLSAGWPVGDAWAHRPLLFRVAMLPFAALGPTPVAEAAIRLLLLGAVVFASLVLGWGVSRIHTRPWWVAGVVGVSLAWAPGWDFAEPEWMATVFAVAGLGLTLRYTDPEPHDPPAVNAVAATLAPMLLACACLLKYTTTTTAVVVWGLVWWTRGLSHSVRLAWRTLAFAASGLVITMLVSRPEYLWLTEMSALNPTVDLGTPRELLEGFVNVPLVAPITMVAVAVLLPLWRWRRLAVAGCVAAVGVLSLPFVLQHQNFLYHLAPIPVLCAGVVAAVVTHPRTAARMGPTAAVAGLGATSAATLLWFFPEPLRNRHWEFASLAMVAVVALTWLITLPRSARRLPRPGRHWLASGAMLTLLVPVFPVTAYSYSLAHRGTTNLDNRALAQPLEIPGVATDAPVVYLSFSAPYRMQNPSTCQYVSPTWLQRAGDRDAVPDTRSFSMNLACLYDPDARFAIVESDWFVLADADPHVRTAVERGFDCTRPTGSSEGFIACPRR</sequence>
<feature type="transmembrane region" description="Helical" evidence="1">
    <location>
        <begin position="352"/>
        <end position="370"/>
    </location>
</feature>
<dbReference type="AlphaFoldDB" id="A0A542ZC42"/>
<feature type="transmembrane region" description="Helical" evidence="1">
    <location>
        <begin position="382"/>
        <end position="404"/>
    </location>
</feature>
<feature type="transmembrane region" description="Helical" evidence="1">
    <location>
        <begin position="75"/>
        <end position="93"/>
    </location>
</feature>
<feature type="transmembrane region" description="Helical" evidence="1">
    <location>
        <begin position="243"/>
        <end position="264"/>
    </location>
</feature>
<keyword evidence="1" id="KW-0812">Transmembrane</keyword>
<feature type="transmembrane region" description="Helical" evidence="1">
    <location>
        <begin position="293"/>
        <end position="311"/>
    </location>
</feature>
<dbReference type="OrthoDB" id="3285172at2"/>
<comment type="caution">
    <text evidence="2">The sequence shown here is derived from an EMBL/GenBank/DDBJ whole genome shotgun (WGS) entry which is preliminary data.</text>
</comment>
<feature type="transmembrane region" description="Helical" evidence="1">
    <location>
        <begin position="269"/>
        <end position="287"/>
    </location>
</feature>
<keyword evidence="1" id="KW-0472">Membrane</keyword>
<organism evidence="2 3">
    <name type="scientific">Propioniferax innocua</name>
    <dbReference type="NCBI Taxonomy" id="1753"/>
    <lineage>
        <taxon>Bacteria</taxon>
        <taxon>Bacillati</taxon>
        <taxon>Actinomycetota</taxon>
        <taxon>Actinomycetes</taxon>
        <taxon>Propionibacteriales</taxon>
        <taxon>Propionibacteriaceae</taxon>
        <taxon>Propioniferax</taxon>
    </lineage>
</organism>
<dbReference type="EMBL" id="VFOR01000002">
    <property type="protein sequence ID" value="TQL57877.1"/>
    <property type="molecule type" value="Genomic_DNA"/>
</dbReference>
<evidence type="ECO:0008006" key="4">
    <source>
        <dbReference type="Google" id="ProtNLM"/>
    </source>
</evidence>
<name>A0A542ZC42_9ACTN</name>
<reference evidence="2 3" key="1">
    <citation type="submission" date="2019-06" db="EMBL/GenBank/DDBJ databases">
        <title>Sequencing the genomes of 1000 actinobacteria strains.</title>
        <authorList>
            <person name="Klenk H.-P."/>
        </authorList>
    </citation>
    <scope>NUCLEOTIDE SEQUENCE [LARGE SCALE GENOMIC DNA]</scope>
    <source>
        <strain evidence="2 3">DSM 8251</strain>
    </source>
</reference>
<dbReference type="RefSeq" id="WP_142093698.1">
    <property type="nucleotide sequence ID" value="NZ_BAAAMD010000004.1"/>
</dbReference>
<evidence type="ECO:0000313" key="3">
    <source>
        <dbReference type="Proteomes" id="UP000316196"/>
    </source>
</evidence>
<feature type="transmembrane region" description="Helical" evidence="1">
    <location>
        <begin position="160"/>
        <end position="183"/>
    </location>
</feature>
<keyword evidence="3" id="KW-1185">Reference proteome</keyword>